<name>A0A420ZBM1_UNCK3</name>
<dbReference type="GO" id="GO:1900376">
    <property type="term" value="P:regulation of secondary metabolite biosynthetic process"/>
    <property type="evidence" value="ECO:0007669"/>
    <property type="project" value="TreeGrafter"/>
</dbReference>
<evidence type="ECO:0000256" key="5">
    <source>
        <dbReference type="ARBA" id="ARBA00023125"/>
    </source>
</evidence>
<evidence type="ECO:0000313" key="9">
    <source>
        <dbReference type="Proteomes" id="UP000281261"/>
    </source>
</evidence>
<dbReference type="AlphaFoldDB" id="A0A420ZBM1"/>
<evidence type="ECO:0000256" key="7">
    <source>
        <dbReference type="PIRSR" id="PIRSR602481-1"/>
    </source>
</evidence>
<dbReference type="InterPro" id="IPR002481">
    <property type="entry name" value="FUR"/>
</dbReference>
<feature type="binding site" evidence="7">
    <location>
        <position position="95"/>
    </location>
    <ligand>
        <name>Zn(2+)</name>
        <dbReference type="ChEBI" id="CHEBI:29105"/>
    </ligand>
</feature>
<proteinExistence type="inferred from homology"/>
<dbReference type="PANTHER" id="PTHR33202:SF7">
    <property type="entry name" value="FERRIC UPTAKE REGULATION PROTEIN"/>
    <property type="match status" value="1"/>
</dbReference>
<keyword evidence="3 7" id="KW-0862">Zinc</keyword>
<keyword evidence="4" id="KW-0805">Transcription regulation</keyword>
<dbReference type="Pfam" id="PF01475">
    <property type="entry name" value="FUR"/>
    <property type="match status" value="1"/>
</dbReference>
<dbReference type="CDD" id="cd07153">
    <property type="entry name" value="Fur_like"/>
    <property type="match status" value="1"/>
</dbReference>
<evidence type="ECO:0000256" key="2">
    <source>
        <dbReference type="ARBA" id="ARBA00022491"/>
    </source>
</evidence>
<comment type="similarity">
    <text evidence="1">Belongs to the Fur family.</text>
</comment>
<dbReference type="InterPro" id="IPR036390">
    <property type="entry name" value="WH_DNA-bd_sf"/>
</dbReference>
<feature type="binding site" evidence="7">
    <location>
        <position position="135"/>
    </location>
    <ligand>
        <name>Zn(2+)</name>
        <dbReference type="ChEBI" id="CHEBI:29105"/>
    </ligand>
</feature>
<dbReference type="InterPro" id="IPR036388">
    <property type="entry name" value="WH-like_DNA-bd_sf"/>
</dbReference>
<dbReference type="GO" id="GO:0003700">
    <property type="term" value="F:DNA-binding transcription factor activity"/>
    <property type="evidence" value="ECO:0007669"/>
    <property type="project" value="InterPro"/>
</dbReference>
<dbReference type="GO" id="GO:0000976">
    <property type="term" value="F:transcription cis-regulatory region binding"/>
    <property type="evidence" value="ECO:0007669"/>
    <property type="project" value="TreeGrafter"/>
</dbReference>
<evidence type="ECO:0000256" key="6">
    <source>
        <dbReference type="ARBA" id="ARBA00023163"/>
    </source>
</evidence>
<dbReference type="SUPFAM" id="SSF46785">
    <property type="entry name" value="Winged helix' DNA-binding domain"/>
    <property type="match status" value="1"/>
</dbReference>
<dbReference type="PANTHER" id="PTHR33202">
    <property type="entry name" value="ZINC UPTAKE REGULATION PROTEIN"/>
    <property type="match status" value="1"/>
</dbReference>
<dbReference type="Gene3D" id="3.30.1490.190">
    <property type="match status" value="1"/>
</dbReference>
<comment type="cofactor">
    <cofactor evidence="7">
        <name>Zn(2+)</name>
        <dbReference type="ChEBI" id="CHEBI:29105"/>
    </cofactor>
    <text evidence="7">Binds 1 zinc ion per subunit.</text>
</comment>
<gene>
    <name evidence="8" type="ORF">DRH29_04675</name>
</gene>
<dbReference type="Proteomes" id="UP000281261">
    <property type="component" value="Unassembled WGS sequence"/>
</dbReference>
<reference evidence="8 9" key="1">
    <citation type="submission" date="2018-06" db="EMBL/GenBank/DDBJ databases">
        <title>Extensive metabolic versatility and redundancy in microbially diverse, dynamic hydrothermal sediments.</title>
        <authorList>
            <person name="Dombrowski N."/>
            <person name="Teske A."/>
            <person name="Baker B.J."/>
        </authorList>
    </citation>
    <scope>NUCLEOTIDE SEQUENCE [LARGE SCALE GENOMIC DNA]</scope>
    <source>
        <strain evidence="8">B79_G16</strain>
    </source>
</reference>
<dbReference type="InterPro" id="IPR043135">
    <property type="entry name" value="Fur_C"/>
</dbReference>
<sequence length="146" mass="17127">MKLRLSRNEADQMQGRPLTKQRRLLLELIDHAGGHVDAKELYRRASNRGQAISLATVYRSLNLFKQLGLVNERRLGKRRCFYEMKQPLEHQHLVCKGCGKVIEFESPLVRKLVEKVRRLHCFNVTNAELYLEGYCEKCKDRVKEDT</sequence>
<dbReference type="EMBL" id="QMNG01000063">
    <property type="protein sequence ID" value="RLC36368.1"/>
    <property type="molecule type" value="Genomic_DNA"/>
</dbReference>
<keyword evidence="2" id="KW-0678">Repressor</keyword>
<feature type="binding site" evidence="7">
    <location>
        <position position="98"/>
    </location>
    <ligand>
        <name>Zn(2+)</name>
        <dbReference type="ChEBI" id="CHEBI:29105"/>
    </ligand>
</feature>
<protein>
    <submittedName>
        <fullName evidence="8">Transcriptional repressor</fullName>
    </submittedName>
</protein>
<evidence type="ECO:0000256" key="1">
    <source>
        <dbReference type="ARBA" id="ARBA00007957"/>
    </source>
</evidence>
<feature type="binding site" evidence="7">
    <location>
        <position position="138"/>
    </location>
    <ligand>
        <name>Zn(2+)</name>
        <dbReference type="ChEBI" id="CHEBI:29105"/>
    </ligand>
</feature>
<keyword evidence="7" id="KW-0479">Metal-binding</keyword>
<keyword evidence="6" id="KW-0804">Transcription</keyword>
<comment type="caution">
    <text evidence="8">The sequence shown here is derived from an EMBL/GenBank/DDBJ whole genome shotgun (WGS) entry which is preliminary data.</text>
</comment>
<evidence type="ECO:0000313" key="8">
    <source>
        <dbReference type="EMBL" id="RLC36368.1"/>
    </source>
</evidence>
<organism evidence="8 9">
    <name type="scientific">candidate division Kazan bacterium</name>
    <dbReference type="NCBI Taxonomy" id="2202143"/>
    <lineage>
        <taxon>Bacteria</taxon>
        <taxon>Bacteria division Kazan-3B-28</taxon>
    </lineage>
</organism>
<evidence type="ECO:0000256" key="3">
    <source>
        <dbReference type="ARBA" id="ARBA00022833"/>
    </source>
</evidence>
<dbReference type="Gene3D" id="1.10.10.10">
    <property type="entry name" value="Winged helix-like DNA-binding domain superfamily/Winged helix DNA-binding domain"/>
    <property type="match status" value="1"/>
</dbReference>
<evidence type="ECO:0000256" key="4">
    <source>
        <dbReference type="ARBA" id="ARBA00023015"/>
    </source>
</evidence>
<dbReference type="GO" id="GO:0008270">
    <property type="term" value="F:zinc ion binding"/>
    <property type="evidence" value="ECO:0007669"/>
    <property type="project" value="TreeGrafter"/>
</dbReference>
<dbReference type="GO" id="GO:0045892">
    <property type="term" value="P:negative regulation of DNA-templated transcription"/>
    <property type="evidence" value="ECO:0007669"/>
    <property type="project" value="TreeGrafter"/>
</dbReference>
<accession>A0A420ZBM1</accession>
<keyword evidence="5" id="KW-0238">DNA-binding</keyword>